<dbReference type="GO" id="GO:0016020">
    <property type="term" value="C:membrane"/>
    <property type="evidence" value="ECO:0007669"/>
    <property type="project" value="TreeGrafter"/>
</dbReference>
<dbReference type="PANTHER" id="PTHR24185:SF1">
    <property type="entry name" value="CALCIUM-INDEPENDENT PHOSPHOLIPASE A2-GAMMA"/>
    <property type="match status" value="1"/>
</dbReference>
<evidence type="ECO:0000313" key="4">
    <source>
        <dbReference type="EMBL" id="KAF2670564.1"/>
    </source>
</evidence>
<keyword evidence="1" id="KW-0378">Hydrolase</keyword>
<organism evidence="4 5">
    <name type="scientific">Microthyrium microscopicum</name>
    <dbReference type="NCBI Taxonomy" id="703497"/>
    <lineage>
        <taxon>Eukaryota</taxon>
        <taxon>Fungi</taxon>
        <taxon>Dikarya</taxon>
        <taxon>Ascomycota</taxon>
        <taxon>Pezizomycotina</taxon>
        <taxon>Dothideomycetes</taxon>
        <taxon>Dothideomycetes incertae sedis</taxon>
        <taxon>Microthyriales</taxon>
        <taxon>Microthyriaceae</taxon>
        <taxon>Microthyrium</taxon>
    </lineage>
</organism>
<feature type="region of interest" description="Disordered" evidence="3">
    <location>
        <begin position="1"/>
        <end position="42"/>
    </location>
</feature>
<dbReference type="SUPFAM" id="SSF52151">
    <property type="entry name" value="FabD/lysophospholipase-like"/>
    <property type="match status" value="1"/>
</dbReference>
<gene>
    <name evidence="4" type="ORF">BT63DRAFT_241299</name>
</gene>
<dbReference type="InterPro" id="IPR016035">
    <property type="entry name" value="Acyl_Trfase/lysoPLipase"/>
</dbReference>
<dbReference type="AlphaFoldDB" id="A0A6A6UI70"/>
<keyword evidence="2" id="KW-0442">Lipid degradation</keyword>
<protein>
    <recommendedName>
        <fullName evidence="6">PNPLA domain-containing protein</fullName>
    </recommendedName>
</protein>
<evidence type="ECO:0000256" key="3">
    <source>
        <dbReference type="SAM" id="MobiDB-lite"/>
    </source>
</evidence>
<dbReference type="Proteomes" id="UP000799302">
    <property type="component" value="Unassembled WGS sequence"/>
</dbReference>
<evidence type="ECO:0008006" key="6">
    <source>
        <dbReference type="Google" id="ProtNLM"/>
    </source>
</evidence>
<accession>A0A6A6UI70</accession>
<feature type="compositionally biased region" description="Basic and acidic residues" evidence="3">
    <location>
        <begin position="1"/>
        <end position="27"/>
    </location>
</feature>
<evidence type="ECO:0000313" key="5">
    <source>
        <dbReference type="Proteomes" id="UP000799302"/>
    </source>
</evidence>
<dbReference type="GO" id="GO:0016042">
    <property type="term" value="P:lipid catabolic process"/>
    <property type="evidence" value="ECO:0007669"/>
    <property type="project" value="UniProtKB-KW"/>
</dbReference>
<evidence type="ECO:0000256" key="1">
    <source>
        <dbReference type="ARBA" id="ARBA00022801"/>
    </source>
</evidence>
<evidence type="ECO:0000256" key="2">
    <source>
        <dbReference type="ARBA" id="ARBA00022963"/>
    </source>
</evidence>
<keyword evidence="2" id="KW-0443">Lipid metabolism</keyword>
<dbReference type="GO" id="GO:0004620">
    <property type="term" value="F:phospholipase activity"/>
    <property type="evidence" value="ECO:0007669"/>
    <property type="project" value="TreeGrafter"/>
</dbReference>
<keyword evidence="5" id="KW-1185">Reference proteome</keyword>
<dbReference type="PANTHER" id="PTHR24185">
    <property type="entry name" value="CALCIUM-INDEPENDENT PHOSPHOLIPASE A2-GAMMA"/>
    <property type="match status" value="1"/>
</dbReference>
<reference evidence="4" key="1">
    <citation type="journal article" date="2020" name="Stud. Mycol.">
        <title>101 Dothideomycetes genomes: a test case for predicting lifestyles and emergence of pathogens.</title>
        <authorList>
            <person name="Haridas S."/>
            <person name="Albert R."/>
            <person name="Binder M."/>
            <person name="Bloem J."/>
            <person name="Labutti K."/>
            <person name="Salamov A."/>
            <person name="Andreopoulos B."/>
            <person name="Baker S."/>
            <person name="Barry K."/>
            <person name="Bills G."/>
            <person name="Bluhm B."/>
            <person name="Cannon C."/>
            <person name="Castanera R."/>
            <person name="Culley D."/>
            <person name="Daum C."/>
            <person name="Ezra D."/>
            <person name="Gonzalez J."/>
            <person name="Henrissat B."/>
            <person name="Kuo A."/>
            <person name="Liang C."/>
            <person name="Lipzen A."/>
            <person name="Lutzoni F."/>
            <person name="Magnuson J."/>
            <person name="Mondo S."/>
            <person name="Nolan M."/>
            <person name="Ohm R."/>
            <person name="Pangilinan J."/>
            <person name="Park H.-J."/>
            <person name="Ramirez L."/>
            <person name="Alfaro M."/>
            <person name="Sun H."/>
            <person name="Tritt A."/>
            <person name="Yoshinaga Y."/>
            <person name="Zwiers L.-H."/>
            <person name="Turgeon B."/>
            <person name="Goodwin S."/>
            <person name="Spatafora J."/>
            <person name="Crous P."/>
            <person name="Grigoriev I."/>
        </authorList>
    </citation>
    <scope>NUCLEOTIDE SEQUENCE</scope>
    <source>
        <strain evidence="4">CBS 115976</strain>
    </source>
</reference>
<name>A0A6A6UI70_9PEZI</name>
<dbReference type="GO" id="GO:0006631">
    <property type="term" value="P:fatty acid metabolic process"/>
    <property type="evidence" value="ECO:0007669"/>
    <property type="project" value="TreeGrafter"/>
</dbReference>
<dbReference type="EMBL" id="MU004234">
    <property type="protein sequence ID" value="KAF2670564.1"/>
    <property type="molecule type" value="Genomic_DNA"/>
</dbReference>
<proteinExistence type="predicted"/>
<dbReference type="Gene3D" id="3.40.1090.10">
    <property type="entry name" value="Cytosolic phospholipase A2 catalytic domain"/>
    <property type="match status" value="1"/>
</dbReference>
<dbReference type="OrthoDB" id="630895at2759"/>
<sequence length="594" mass="67809">MPDRPEALARQDTWRPKRSSNESEYKYGPESPRFMPSSARTSGSITSSIASAGHAVHRALTNTDSSPIITQLVRSFAREHKDDLMQMKIIKGRKYNLSKQRNVPLAFKLEQIMLKIRLLPLLIEQIPPGEPFDHWRSRDEVSETVAEADIMAMELLEGFKTAFFGPSNQADLLAVRNILAFIEKKDFFGTVKMLHRVMDILMYATLRLEQSLTSPPGSQIPGLELKDCIAQLEELNMVMPQAVTMAKQYSRSKERSDDISDFLCCVSFDGEGSRTYASILIMQAINDRFKQLTFEASNSHDMKTYGDMRASSEWKTEPGQVFDYIFGTGSGAILAVMLGRLQLPLDRCKWMFRTAAPELLANLSRARGEHYLKQYTAESIKLSYGLPHVGHPVSLARQPLFRRRDGQNCTTLVLAPKIDEDKNPIPRTYYWMRDDQGQSDIIPSATSTKRSSWANNALYIYNAVYATCHPDGTTQIGNPEEEAWGEIFRDHRDMEMDQWMIISIGSAPDLPYPIEDPKRKAGLNSLAQTKGLKYFRFDVPGQVSMNEWNVSTVDNQLGTDQWLEMIVQKYLRDPEIQDKIERCARLLWQHRRLK</sequence>